<evidence type="ECO:0000259" key="1">
    <source>
        <dbReference type="Pfam" id="PF01323"/>
    </source>
</evidence>
<feature type="domain" description="DSBA-like thioredoxin" evidence="1">
    <location>
        <begin position="26"/>
        <end position="180"/>
    </location>
</feature>
<comment type="caution">
    <text evidence="2">The sequence shown here is derived from an EMBL/GenBank/DDBJ whole genome shotgun (WGS) entry which is preliminary data.</text>
</comment>
<accession>A0A0A6UGA8</accession>
<dbReference type="eggNOG" id="COG2761">
    <property type="taxonomic scope" value="Bacteria"/>
</dbReference>
<proteinExistence type="predicted"/>
<dbReference type="InterPro" id="IPR001853">
    <property type="entry name" value="DSBA-like_thioredoxin_dom"/>
</dbReference>
<dbReference type="OrthoDB" id="9799122at2"/>
<dbReference type="Proteomes" id="UP000054537">
    <property type="component" value="Unassembled WGS sequence"/>
</dbReference>
<name>A0A0A6UGA8_ACTUT</name>
<dbReference type="CDD" id="cd03024">
    <property type="entry name" value="DsbA_FrnE"/>
    <property type="match status" value="1"/>
</dbReference>
<protein>
    <submittedName>
        <fullName evidence="2">DSBA oxidoreductase</fullName>
    </submittedName>
</protein>
<dbReference type="PANTHER" id="PTHR13887">
    <property type="entry name" value="GLUTATHIONE S-TRANSFERASE KAPPA"/>
    <property type="match status" value="1"/>
</dbReference>
<gene>
    <name evidence="2" type="ORF">MB27_30565</name>
</gene>
<organism evidence="2 3">
    <name type="scientific">Actinoplanes utahensis</name>
    <dbReference type="NCBI Taxonomy" id="1869"/>
    <lineage>
        <taxon>Bacteria</taxon>
        <taxon>Bacillati</taxon>
        <taxon>Actinomycetota</taxon>
        <taxon>Actinomycetes</taxon>
        <taxon>Micromonosporales</taxon>
        <taxon>Micromonosporaceae</taxon>
        <taxon>Actinoplanes</taxon>
    </lineage>
</organism>
<evidence type="ECO:0000313" key="2">
    <source>
        <dbReference type="EMBL" id="KHD74133.1"/>
    </source>
</evidence>
<dbReference type="Gene3D" id="3.40.30.10">
    <property type="entry name" value="Glutaredoxin"/>
    <property type="match status" value="1"/>
</dbReference>
<dbReference type="AlphaFoldDB" id="A0A0A6UGA8"/>
<dbReference type="GO" id="GO:0016491">
    <property type="term" value="F:oxidoreductase activity"/>
    <property type="evidence" value="ECO:0007669"/>
    <property type="project" value="InterPro"/>
</dbReference>
<reference evidence="2 3" key="1">
    <citation type="submission" date="2014-10" db="EMBL/GenBank/DDBJ databases">
        <title>Draft genome sequence of Actinoplanes utahensis NRRL 12052.</title>
        <authorList>
            <person name="Velasco-Bucheli B."/>
            <person name="del Cerro C."/>
            <person name="Hormigo D."/>
            <person name="Garcia J.L."/>
            <person name="Acebal C."/>
            <person name="Arroyo M."/>
            <person name="de la Mata I."/>
        </authorList>
    </citation>
    <scope>NUCLEOTIDE SEQUENCE [LARGE SCALE GENOMIC DNA]</scope>
    <source>
        <strain evidence="2 3">NRRL 12052</strain>
    </source>
</reference>
<dbReference type="SUPFAM" id="SSF52833">
    <property type="entry name" value="Thioredoxin-like"/>
    <property type="match status" value="1"/>
</dbReference>
<dbReference type="PANTHER" id="PTHR13887:SF41">
    <property type="entry name" value="THIOREDOXIN SUPERFAMILY PROTEIN"/>
    <property type="match status" value="1"/>
</dbReference>
<dbReference type="Pfam" id="PF01323">
    <property type="entry name" value="DSBA"/>
    <property type="match status" value="1"/>
</dbReference>
<sequence length="197" mass="21049">MAGEASDPQPVAPSGLTAALDLVTDRRRVQVVIRSYELAPGESRNPGPTAAEAMTGWWGDQAGARKATIESLGAAEGLSINLHRARPVNTFDAHRLCHLAADRDRADEMLEQLLRAYHTDGLNIADPQVLQRLGGAAGLADTEVHAVLVGDDYAEDVRADRRRGVEHGVTGVPTLVIDGGPPVSVIQPVAQLRRLFE</sequence>
<dbReference type="InterPro" id="IPR036249">
    <property type="entry name" value="Thioredoxin-like_sf"/>
</dbReference>
<evidence type="ECO:0000313" key="3">
    <source>
        <dbReference type="Proteomes" id="UP000054537"/>
    </source>
</evidence>
<keyword evidence="3" id="KW-1185">Reference proteome</keyword>
<dbReference type="STRING" id="1869.MB27_30565"/>
<dbReference type="EMBL" id="JRTT01000054">
    <property type="protein sequence ID" value="KHD74133.1"/>
    <property type="molecule type" value="Genomic_DNA"/>
</dbReference>